<dbReference type="RefSeq" id="WP_015541309.1">
    <property type="nucleotide sequence ID" value="NC_021022.1"/>
</dbReference>
<feature type="compositionally biased region" description="Low complexity" evidence="1">
    <location>
        <begin position="166"/>
        <end position="176"/>
    </location>
</feature>
<dbReference type="Proteomes" id="UP000008955">
    <property type="component" value="Chromosome"/>
</dbReference>
<dbReference type="PATRIC" id="fig|657314.3.peg.702"/>
<dbReference type="HOGENOM" id="CLU_917230_0_0_9"/>
<evidence type="ECO:0000313" key="4">
    <source>
        <dbReference type="Proteomes" id="UP000008955"/>
    </source>
</evidence>
<evidence type="ECO:0000256" key="1">
    <source>
        <dbReference type="SAM" id="MobiDB-lite"/>
    </source>
</evidence>
<proteinExistence type="predicted"/>
<dbReference type="AlphaFoldDB" id="D4LXU1"/>
<dbReference type="KEGG" id="rob:CK5_09390"/>
<accession>D4LXU1</accession>
<feature type="signal peptide" evidence="2">
    <location>
        <begin position="1"/>
        <end position="30"/>
    </location>
</feature>
<evidence type="ECO:0000313" key="3">
    <source>
        <dbReference type="EMBL" id="CBL22444.1"/>
    </source>
</evidence>
<evidence type="ECO:0000256" key="2">
    <source>
        <dbReference type="SAM" id="SignalP"/>
    </source>
</evidence>
<sequence length="303" mass="33075">MSGKNGKKKFFLLLAGILLVLNSISSGVYAMELGGFDVMTGVDDVDDWSDWDETETGSAAENGTSSGRDSESGDTYGETGDTGWEESSEWETESRQEEPDGTENRANAANTEVMNQAGTGGSVKTDQIQAGSLDSMDTDGYGQAYTGSAEINNQAVAEVPTDTPVPTLSPTITPTAIPTPVPTEVPESEVNKVIEFHEEYRIPPTECLKKMKLFYWKETVRGREKMEIKLNHRVVAAVISLRMNGQEISRTTDSGNICIVQLQEDNENLIELAAMVPSDLSWTEIKKNAILSYNVFDVHKKTG</sequence>
<reference evidence="3 4" key="1">
    <citation type="submission" date="2010-03" db="EMBL/GenBank/DDBJ databases">
        <title>The genome sequence of Ruminococcus obeum A2-162.</title>
        <authorList>
            <consortium name="metaHIT consortium -- http://www.metahit.eu/"/>
            <person name="Pajon A."/>
            <person name="Turner K."/>
            <person name="Parkhill J."/>
            <person name="Duncan S."/>
            <person name="Flint H."/>
        </authorList>
    </citation>
    <scope>NUCLEOTIDE SEQUENCE [LARGE SCALE GENOMIC DNA]</scope>
    <source>
        <strain evidence="3 4">A2-162</strain>
    </source>
</reference>
<protein>
    <submittedName>
        <fullName evidence="3">Uncharacterized protein</fullName>
    </submittedName>
</protein>
<name>D4LXU1_9FIRM</name>
<feature type="region of interest" description="Disordered" evidence="1">
    <location>
        <begin position="160"/>
        <end position="184"/>
    </location>
</feature>
<keyword evidence="2" id="KW-0732">Signal</keyword>
<dbReference type="EMBL" id="FP929054">
    <property type="protein sequence ID" value="CBL22444.1"/>
    <property type="molecule type" value="Genomic_DNA"/>
</dbReference>
<organism evidence="3 4">
    <name type="scientific">Blautia obeum A2-162</name>
    <dbReference type="NCBI Taxonomy" id="657314"/>
    <lineage>
        <taxon>Bacteria</taxon>
        <taxon>Bacillati</taxon>
        <taxon>Bacillota</taxon>
        <taxon>Clostridia</taxon>
        <taxon>Lachnospirales</taxon>
        <taxon>Lachnospiraceae</taxon>
        <taxon>Blautia</taxon>
    </lineage>
</organism>
<gene>
    <name evidence="3" type="ORF">CK5_09390</name>
</gene>
<feature type="region of interest" description="Disordered" evidence="1">
    <location>
        <begin position="47"/>
        <end position="104"/>
    </location>
</feature>
<reference evidence="3 4" key="2">
    <citation type="submission" date="2010-03" db="EMBL/GenBank/DDBJ databases">
        <authorList>
            <person name="Pajon A."/>
        </authorList>
    </citation>
    <scope>NUCLEOTIDE SEQUENCE [LARGE SCALE GENOMIC DNA]</scope>
    <source>
        <strain evidence="3 4">A2-162</strain>
    </source>
</reference>
<feature type="chain" id="PRO_5003061704" evidence="2">
    <location>
        <begin position="31"/>
        <end position="303"/>
    </location>
</feature>
<keyword evidence="4" id="KW-1185">Reference proteome</keyword>